<keyword evidence="3" id="KW-1185">Reference proteome</keyword>
<feature type="compositionally biased region" description="Basic and acidic residues" evidence="1">
    <location>
        <begin position="129"/>
        <end position="146"/>
    </location>
</feature>
<evidence type="ECO:0000313" key="2">
    <source>
        <dbReference type="EMBL" id="CAJ1403703.1"/>
    </source>
</evidence>
<feature type="region of interest" description="Disordered" evidence="1">
    <location>
        <begin position="70"/>
        <end position="194"/>
    </location>
</feature>
<evidence type="ECO:0000313" key="3">
    <source>
        <dbReference type="Proteomes" id="UP001178507"/>
    </source>
</evidence>
<dbReference type="EMBL" id="CAUJNA010003505">
    <property type="protein sequence ID" value="CAJ1403703.1"/>
    <property type="molecule type" value="Genomic_DNA"/>
</dbReference>
<feature type="compositionally biased region" description="Basic and acidic residues" evidence="1">
    <location>
        <begin position="101"/>
        <end position="118"/>
    </location>
</feature>
<feature type="region of interest" description="Disordered" evidence="1">
    <location>
        <begin position="1"/>
        <end position="34"/>
    </location>
</feature>
<feature type="region of interest" description="Disordered" evidence="1">
    <location>
        <begin position="215"/>
        <end position="246"/>
    </location>
</feature>
<comment type="caution">
    <text evidence="2">The sequence shown here is derived from an EMBL/GenBank/DDBJ whole genome shotgun (WGS) entry which is preliminary data.</text>
</comment>
<feature type="compositionally biased region" description="Low complexity" evidence="1">
    <location>
        <begin position="218"/>
        <end position="235"/>
    </location>
</feature>
<sequence length="288" mass="32008">MHACMVLLPGSTPPRRPARTAEASVREAPSPSKWGEVVSSLPLVRLSEQSSLGSPDKRLGFSPSVAFQEPLVRPEPISATSTPLWSPEPKAKVTPPLKQNDFWRAHEQYALQRSRESTAKLPSLSEPQQRTERPELAGRSALEGRRLVQSPKPALHQYLPVPSGEPVSSPDPRGQCQASPEAEDARAVEMPQPDSVYEQLLQEIAKRLTAPSQEVARANQMARAAWDQAAATQPQEDPWRKQPDSSDSFCLSEMLDFLQRRVEVQSRQMRQLKAELAARSRLARTFQG</sequence>
<accession>A0AA36NIL5</accession>
<protein>
    <submittedName>
        <fullName evidence="2">Uncharacterized protein</fullName>
    </submittedName>
</protein>
<gene>
    <name evidence="2" type="ORF">EVOR1521_LOCUS26314</name>
</gene>
<dbReference type="AlphaFoldDB" id="A0AA36NIL5"/>
<name>A0AA36NIL5_9DINO</name>
<dbReference type="Proteomes" id="UP001178507">
    <property type="component" value="Unassembled WGS sequence"/>
</dbReference>
<organism evidence="2 3">
    <name type="scientific">Effrenium voratum</name>
    <dbReference type="NCBI Taxonomy" id="2562239"/>
    <lineage>
        <taxon>Eukaryota</taxon>
        <taxon>Sar</taxon>
        <taxon>Alveolata</taxon>
        <taxon>Dinophyceae</taxon>
        <taxon>Suessiales</taxon>
        <taxon>Symbiodiniaceae</taxon>
        <taxon>Effrenium</taxon>
    </lineage>
</organism>
<proteinExistence type="predicted"/>
<evidence type="ECO:0000256" key="1">
    <source>
        <dbReference type="SAM" id="MobiDB-lite"/>
    </source>
</evidence>
<reference evidence="2" key="1">
    <citation type="submission" date="2023-08" db="EMBL/GenBank/DDBJ databases">
        <authorList>
            <person name="Chen Y."/>
            <person name="Shah S."/>
            <person name="Dougan E. K."/>
            <person name="Thang M."/>
            <person name="Chan C."/>
        </authorList>
    </citation>
    <scope>NUCLEOTIDE SEQUENCE</scope>
</reference>